<dbReference type="Pfam" id="PF13639">
    <property type="entry name" value="zf-RING_2"/>
    <property type="match status" value="1"/>
</dbReference>
<evidence type="ECO:0000256" key="7">
    <source>
        <dbReference type="PROSITE-ProRule" id="PRU00175"/>
    </source>
</evidence>
<feature type="domain" description="RING-type" evidence="9">
    <location>
        <begin position="301"/>
        <end position="343"/>
    </location>
</feature>
<feature type="transmembrane region" description="Helical" evidence="8">
    <location>
        <begin position="167"/>
        <end position="186"/>
    </location>
</feature>
<dbReference type="GeneID" id="112271412"/>
<organism evidence="10">
    <name type="scientific">Brachypodium distachyon</name>
    <name type="common">Purple false brome</name>
    <name type="synonym">Trachynia distachya</name>
    <dbReference type="NCBI Taxonomy" id="15368"/>
    <lineage>
        <taxon>Eukaryota</taxon>
        <taxon>Viridiplantae</taxon>
        <taxon>Streptophyta</taxon>
        <taxon>Embryophyta</taxon>
        <taxon>Tracheophyta</taxon>
        <taxon>Spermatophyta</taxon>
        <taxon>Magnoliopsida</taxon>
        <taxon>Liliopsida</taxon>
        <taxon>Poales</taxon>
        <taxon>Poaceae</taxon>
        <taxon>BOP clade</taxon>
        <taxon>Pooideae</taxon>
        <taxon>Stipodae</taxon>
        <taxon>Brachypodieae</taxon>
        <taxon>Brachypodium</taxon>
    </lineage>
</organism>
<reference evidence="10 11" key="1">
    <citation type="journal article" date="2010" name="Nature">
        <title>Genome sequencing and analysis of the model grass Brachypodium distachyon.</title>
        <authorList>
            <consortium name="International Brachypodium Initiative"/>
        </authorList>
    </citation>
    <scope>NUCLEOTIDE SEQUENCE [LARGE SCALE GENOMIC DNA]</scope>
    <source>
        <strain evidence="10">Bd21</strain>
        <strain evidence="11">cv. Bd21</strain>
    </source>
</reference>
<reference evidence="10" key="2">
    <citation type="submission" date="2017-06" db="EMBL/GenBank/DDBJ databases">
        <title>WGS assembly of Brachypodium distachyon.</title>
        <authorList>
            <consortium name="The International Brachypodium Initiative"/>
            <person name="Lucas S."/>
            <person name="Harmon-Smith M."/>
            <person name="Lail K."/>
            <person name="Tice H."/>
            <person name="Grimwood J."/>
            <person name="Bruce D."/>
            <person name="Barry K."/>
            <person name="Shu S."/>
            <person name="Lindquist E."/>
            <person name="Wang M."/>
            <person name="Pitluck S."/>
            <person name="Vogel J.P."/>
            <person name="Garvin D.F."/>
            <person name="Mockler T.C."/>
            <person name="Schmutz J."/>
            <person name="Rokhsar D."/>
            <person name="Bevan M.W."/>
        </authorList>
    </citation>
    <scope>NUCLEOTIDE SEQUENCE</scope>
    <source>
        <strain evidence="10">Bd21</strain>
    </source>
</reference>
<dbReference type="SMART" id="SM00184">
    <property type="entry name" value="RING"/>
    <property type="match status" value="1"/>
</dbReference>
<evidence type="ECO:0000256" key="3">
    <source>
        <dbReference type="ARBA" id="ARBA00022723"/>
    </source>
</evidence>
<dbReference type="Gramene" id="PNT66267">
    <property type="protein sequence ID" value="PNT66267"/>
    <property type="gene ID" value="BRADI_3g09395v3"/>
</dbReference>
<feature type="transmembrane region" description="Helical" evidence="8">
    <location>
        <begin position="35"/>
        <end position="56"/>
    </location>
</feature>
<dbReference type="PROSITE" id="PS50089">
    <property type="entry name" value="ZF_RING_2"/>
    <property type="match status" value="1"/>
</dbReference>
<evidence type="ECO:0000259" key="9">
    <source>
        <dbReference type="PROSITE" id="PS50089"/>
    </source>
</evidence>
<keyword evidence="8" id="KW-1133">Transmembrane helix</keyword>
<dbReference type="EnsemblPlants" id="PNT66267">
    <property type="protein sequence ID" value="PNT66267"/>
    <property type="gene ID" value="BRADI_3g09395v3"/>
</dbReference>
<dbReference type="PANTHER" id="PTHR14155:SF625">
    <property type="entry name" value="OS02G0248240 PROTEIN"/>
    <property type="match status" value="1"/>
</dbReference>
<evidence type="ECO:0000256" key="5">
    <source>
        <dbReference type="ARBA" id="ARBA00022833"/>
    </source>
</evidence>
<dbReference type="Proteomes" id="UP000008810">
    <property type="component" value="Chromosome 3"/>
</dbReference>
<evidence type="ECO:0000256" key="6">
    <source>
        <dbReference type="ARBA" id="ARBA00024209"/>
    </source>
</evidence>
<dbReference type="SUPFAM" id="SSF57850">
    <property type="entry name" value="RING/U-box"/>
    <property type="match status" value="1"/>
</dbReference>
<dbReference type="AlphaFoldDB" id="A0A2K2CW68"/>
<dbReference type="Gene3D" id="3.30.40.10">
    <property type="entry name" value="Zinc/RING finger domain, C3HC4 (zinc finger)"/>
    <property type="match status" value="1"/>
</dbReference>
<evidence type="ECO:0000256" key="4">
    <source>
        <dbReference type="ARBA" id="ARBA00022771"/>
    </source>
</evidence>
<dbReference type="GO" id="GO:0061630">
    <property type="term" value="F:ubiquitin protein ligase activity"/>
    <property type="evidence" value="ECO:0007669"/>
    <property type="project" value="UniProtKB-EC"/>
</dbReference>
<dbReference type="InterPro" id="IPR053238">
    <property type="entry name" value="RING-H2_zinc_finger"/>
</dbReference>
<dbReference type="EC" id="2.3.2.27" evidence="2"/>
<sequence length="355" mass="39102">MDFVPELVFFSFLFIVGTTTFICMLVVLLSEPGTGVGVAMVSFCLLFWFMLGAVFCKRNFFEQPYQYQGSSVGRCLAKVIGAPLWCLRWVGRLLCLPCPSEHVELAKLRCLSAVLRTCPALASMGDCFDCMFILVFGIMFIISMIGAIWFYVDLFLCVLSLLLEPGTGVRAGVAVVFIVLLVWFMVSSKICQEHAFFELSYQWLAAMGRWPAKALGTPLWCLRGIGRLLCLPCQWGRPSIVDGGPASVALPEFVVQISSQADGLPQEPPVHGSARQATVEGIPAYEQQQDGEGRSGGASECAVCLGEVENGEMVKRLPSCLHMFHQHCVDLWLRDHTTCPVCRCSVFAPLPSQMV</sequence>
<dbReference type="EMBL" id="CM000882">
    <property type="protein sequence ID" value="PNT66267.1"/>
    <property type="molecule type" value="Genomic_DNA"/>
</dbReference>
<proteinExistence type="inferred from homology"/>
<feature type="transmembrane region" description="Helical" evidence="8">
    <location>
        <begin position="7"/>
        <end position="29"/>
    </location>
</feature>
<keyword evidence="8" id="KW-0812">Transmembrane</keyword>
<comment type="similarity">
    <text evidence="6">Belongs to the RING-type zinc finger family. ATL subfamily.</text>
</comment>
<evidence type="ECO:0000313" key="10">
    <source>
        <dbReference type="EMBL" id="PNT66267.1"/>
    </source>
</evidence>
<keyword evidence="8" id="KW-0472">Membrane</keyword>
<dbReference type="OrthoDB" id="663606at2759"/>
<accession>A0A2K2CW68</accession>
<protein>
    <recommendedName>
        <fullName evidence="2">RING-type E3 ubiquitin transferase</fullName>
        <ecNumber evidence="2">2.3.2.27</ecNumber>
    </recommendedName>
</protein>
<dbReference type="CDD" id="cd16461">
    <property type="entry name" value="RING-H2_EL5-like"/>
    <property type="match status" value="1"/>
</dbReference>
<evidence type="ECO:0000256" key="2">
    <source>
        <dbReference type="ARBA" id="ARBA00012483"/>
    </source>
</evidence>
<evidence type="ECO:0000256" key="8">
    <source>
        <dbReference type="SAM" id="Phobius"/>
    </source>
</evidence>
<gene>
    <name evidence="11" type="primary">LOC112271412</name>
    <name evidence="10" type="ORF">BRADI_3g09395v3</name>
</gene>
<dbReference type="InterPro" id="IPR001841">
    <property type="entry name" value="Znf_RING"/>
</dbReference>
<evidence type="ECO:0000256" key="1">
    <source>
        <dbReference type="ARBA" id="ARBA00000900"/>
    </source>
</evidence>
<reference evidence="11" key="3">
    <citation type="submission" date="2018-08" db="UniProtKB">
        <authorList>
            <consortium name="EnsemblPlants"/>
        </authorList>
    </citation>
    <scope>IDENTIFICATION</scope>
    <source>
        <strain evidence="11">cv. Bd21</strain>
    </source>
</reference>
<dbReference type="InterPro" id="IPR013083">
    <property type="entry name" value="Znf_RING/FYVE/PHD"/>
</dbReference>
<evidence type="ECO:0000313" key="11">
    <source>
        <dbReference type="EnsemblPlants" id="PNT66267"/>
    </source>
</evidence>
<dbReference type="RefSeq" id="XP_024316198.1">
    <property type="nucleotide sequence ID" value="XM_024460430.1"/>
</dbReference>
<keyword evidence="5" id="KW-0862">Zinc</keyword>
<keyword evidence="12" id="KW-1185">Reference proteome</keyword>
<comment type="catalytic activity">
    <reaction evidence="1">
        <text>S-ubiquitinyl-[E2 ubiquitin-conjugating enzyme]-L-cysteine + [acceptor protein]-L-lysine = [E2 ubiquitin-conjugating enzyme]-L-cysteine + N(6)-ubiquitinyl-[acceptor protein]-L-lysine.</text>
        <dbReference type="EC" id="2.3.2.27"/>
    </reaction>
</comment>
<evidence type="ECO:0000313" key="12">
    <source>
        <dbReference type="Proteomes" id="UP000008810"/>
    </source>
</evidence>
<dbReference type="PANTHER" id="PTHR14155">
    <property type="entry name" value="RING FINGER DOMAIN-CONTAINING"/>
    <property type="match status" value="1"/>
</dbReference>
<feature type="transmembrane region" description="Helical" evidence="8">
    <location>
        <begin position="131"/>
        <end position="152"/>
    </location>
</feature>
<dbReference type="GO" id="GO:0008270">
    <property type="term" value="F:zinc ion binding"/>
    <property type="evidence" value="ECO:0007669"/>
    <property type="project" value="UniProtKB-KW"/>
</dbReference>
<keyword evidence="3" id="KW-0479">Metal-binding</keyword>
<keyword evidence="4 7" id="KW-0863">Zinc-finger</keyword>
<name>A0A2K2CW68_BRADI</name>